<reference evidence="2" key="2">
    <citation type="submission" date="2024-04" db="EMBL/GenBank/DDBJ databases">
        <authorList>
            <person name="Chen Y."/>
            <person name="Shah S."/>
            <person name="Dougan E. K."/>
            <person name="Thang M."/>
            <person name="Chan C."/>
        </authorList>
    </citation>
    <scope>NUCLEOTIDE SEQUENCE [LARGE SCALE GENOMIC DNA]</scope>
</reference>
<name>A0A9P1GHR8_9DINO</name>
<evidence type="ECO:0000313" key="3">
    <source>
        <dbReference type="Proteomes" id="UP001152797"/>
    </source>
</evidence>
<dbReference type="Proteomes" id="UP001152797">
    <property type="component" value="Unassembled WGS sequence"/>
</dbReference>
<organism evidence="1">
    <name type="scientific">Cladocopium goreaui</name>
    <dbReference type="NCBI Taxonomy" id="2562237"/>
    <lineage>
        <taxon>Eukaryota</taxon>
        <taxon>Sar</taxon>
        <taxon>Alveolata</taxon>
        <taxon>Dinophyceae</taxon>
        <taxon>Suessiales</taxon>
        <taxon>Symbiodiniaceae</taxon>
        <taxon>Cladocopium</taxon>
    </lineage>
</organism>
<evidence type="ECO:0000313" key="2">
    <source>
        <dbReference type="EMBL" id="CAL1164307.1"/>
    </source>
</evidence>
<protein>
    <submittedName>
        <fullName evidence="1">Uncharacterized protein</fullName>
    </submittedName>
</protein>
<keyword evidence="3" id="KW-1185">Reference proteome</keyword>
<dbReference type="EMBL" id="CAMXCT020004973">
    <property type="protein sequence ID" value="CAL1164307.1"/>
    <property type="molecule type" value="Genomic_DNA"/>
</dbReference>
<feature type="non-terminal residue" evidence="1">
    <location>
        <position position="1"/>
    </location>
</feature>
<dbReference type="EMBL" id="CAMXCT010004973">
    <property type="protein sequence ID" value="CAI4010932.1"/>
    <property type="molecule type" value="Genomic_DNA"/>
</dbReference>
<accession>A0A9P1GHR8</accession>
<reference evidence="1" key="1">
    <citation type="submission" date="2022-10" db="EMBL/GenBank/DDBJ databases">
        <authorList>
            <person name="Chen Y."/>
            <person name="Dougan E. K."/>
            <person name="Chan C."/>
            <person name="Rhodes N."/>
            <person name="Thang M."/>
        </authorList>
    </citation>
    <scope>NUCLEOTIDE SEQUENCE</scope>
</reference>
<gene>
    <name evidence="1" type="ORF">C1SCF055_LOCUS36149</name>
</gene>
<sequence length="249" mass="27494">MTGDQEKLEGFIEHVTSRKCRVEVLIRNFVPAYITRLETTTDVLKNQLAVNVFHRKFELPMAPRSDEPGTARLDETWNLAPKAVVRGFVQVHQQWFMVLENARLPKNQEAWPLAGGMYPTNLKVTFDLSGRHVHDVGLVKGVDRLQSSTLESPATYARLASTSVAKALVIPSGGGASLVGIVVDKTLCPMATMYLRAETAAVISALRHSFCRDRFVSHPGLPLHVLWGVVGDIVVLQRRGWLCSVVGGK</sequence>
<proteinExistence type="predicted"/>
<comment type="caution">
    <text evidence="1">The sequence shown here is derived from an EMBL/GenBank/DDBJ whole genome shotgun (WGS) entry which is preliminary data.</text>
</comment>
<dbReference type="EMBL" id="CAMXCT030004973">
    <property type="protein sequence ID" value="CAL4798244.1"/>
    <property type="molecule type" value="Genomic_DNA"/>
</dbReference>
<dbReference type="OrthoDB" id="415953at2759"/>
<dbReference type="AlphaFoldDB" id="A0A9P1GHR8"/>
<evidence type="ECO:0000313" key="1">
    <source>
        <dbReference type="EMBL" id="CAI4010932.1"/>
    </source>
</evidence>